<organism evidence="1 2">
    <name type="scientific">Cyclobacterium xiamenense</name>
    <dbReference type="NCBI Taxonomy" id="1297121"/>
    <lineage>
        <taxon>Bacteria</taxon>
        <taxon>Pseudomonadati</taxon>
        <taxon>Bacteroidota</taxon>
        <taxon>Cytophagia</taxon>
        <taxon>Cytophagales</taxon>
        <taxon>Cyclobacteriaceae</taxon>
        <taxon>Cyclobacterium</taxon>
    </lineage>
</organism>
<proteinExistence type="predicted"/>
<dbReference type="AlphaFoldDB" id="A0A1H6VVR8"/>
<gene>
    <name evidence="1" type="ORF">SAMN05192553_102320</name>
</gene>
<evidence type="ECO:0000313" key="1">
    <source>
        <dbReference type="EMBL" id="SEJ08713.1"/>
    </source>
</evidence>
<dbReference type="EMBL" id="FNZH01000002">
    <property type="protein sequence ID" value="SEJ08713.1"/>
    <property type="molecule type" value="Genomic_DNA"/>
</dbReference>
<reference evidence="2" key="1">
    <citation type="submission" date="2016-10" db="EMBL/GenBank/DDBJ databases">
        <authorList>
            <person name="Varghese N."/>
            <person name="Submissions S."/>
        </authorList>
    </citation>
    <scope>NUCLEOTIDE SEQUENCE [LARGE SCALE GENOMIC DNA]</scope>
    <source>
        <strain evidence="2">IBRC-M 10761</strain>
    </source>
</reference>
<protein>
    <recommendedName>
        <fullName evidence="3">Por secretion system C-terminal sorting domain-containing protein</fullName>
    </recommendedName>
</protein>
<sequence length="705" mass="79622">MERFKQRKKFLVGILLFEIGLVFFNPGEGLAQLACEGTLPVNFGRPWVRPADNWDGYVFQLDTAYRPQNDWNRDFRGLSGANRKYKGYLLRDGTHFLSTASLAFDTQFSDYSVDGFSRDLDFFPTGTDQTTPGGCDTQLSYFGVILRSRKTISEPGIYRVRVGSDDGSFFRMFENGTVSDLTPDVNGDPVTHDNWYKDGSDGLYNFVYSQNIRNYYIPFEGGESVWMDLHYYEKEGNNRLSFDFELYFGPGEIANPGNAAGVRSYCGIAPDPEAFESLGPAVFAEGSEPTYQWEYTTIANPTESDWIPIPGATGLTYDIPQYDVSTPANAWTGTRYFRRRAENEVIDGEGNTQVNTFASNVLEVTIDTIADLDQEEYGINEWIGHIYSGIKNYDSQDYLGRMTENAVFVQDFDFNGLPSSPVTFTPDYGCPFLTDRFSVRYKMRLDVEPGTLNFAVRADDGFRLSLDGGLTWMLSGQWESGGSTAMEYTAQVDILAGIDQLEMVLEYYENTGANTLDFEYEFVSLVLPLHWGRFEGNACGQSNCLTWETLQEKNTSHFIIERSADGADWTALEETVPSRGNSNGRVQYRATDTAFASEWTYYRIKQVDNDGAFGYSEVIRVANSPESEIIRPFPNPTVDFIHVGLPGEVYQVTLSSKDQRIHQGAPLMERTEEGYVIDMRMYPGGMYFLTFQTDTGAKTFKVIKR</sequence>
<dbReference type="STRING" id="1416801.SAMN05192553_102320"/>
<evidence type="ECO:0000313" key="2">
    <source>
        <dbReference type="Proteomes" id="UP000199403"/>
    </source>
</evidence>
<evidence type="ECO:0008006" key="3">
    <source>
        <dbReference type="Google" id="ProtNLM"/>
    </source>
</evidence>
<dbReference type="RefSeq" id="WP_092171062.1">
    <property type="nucleotide sequence ID" value="NZ_FNZH01000002.1"/>
</dbReference>
<accession>A0A1H6VVR8</accession>
<keyword evidence="2" id="KW-1185">Reference proteome</keyword>
<dbReference type="OrthoDB" id="868831at2"/>
<dbReference type="Proteomes" id="UP000199403">
    <property type="component" value="Unassembled WGS sequence"/>
</dbReference>
<name>A0A1H6VVR8_9BACT</name>